<dbReference type="GO" id="GO:0016020">
    <property type="term" value="C:membrane"/>
    <property type="evidence" value="ECO:0007669"/>
    <property type="project" value="InterPro"/>
</dbReference>
<protein>
    <submittedName>
        <fullName evidence="3">Porin</fullName>
    </submittedName>
</protein>
<dbReference type="PANTHER" id="PTHR37944:SF1">
    <property type="entry name" value="PORIN B"/>
    <property type="match status" value="1"/>
</dbReference>
<reference evidence="4" key="1">
    <citation type="submission" date="2017-02" db="EMBL/GenBank/DDBJ databases">
        <authorList>
            <person name="Varghese N."/>
            <person name="Submissions S."/>
        </authorList>
    </citation>
    <scope>NUCLEOTIDE SEQUENCE [LARGE SCALE GENOMIC DNA]</scope>
    <source>
        <strain evidence="4">ATCC 27094</strain>
    </source>
</reference>
<dbReference type="Pfam" id="PF04966">
    <property type="entry name" value="OprB"/>
    <property type="match status" value="1"/>
</dbReference>
<dbReference type="STRING" id="225324.SAMN02745126_06417"/>
<name>A0A1T4TKS0_9HYPH</name>
<accession>A0A1T4TKS0</accession>
<dbReference type="OrthoDB" id="177316at2"/>
<gene>
    <name evidence="3" type="ORF">SAMN02745126_06417</name>
</gene>
<dbReference type="RefSeq" id="WP_085938145.1">
    <property type="nucleotide sequence ID" value="NZ_FUWJ01000020.1"/>
</dbReference>
<dbReference type="AlphaFoldDB" id="A0A1T4TKS0"/>
<dbReference type="GO" id="GO:0015288">
    <property type="term" value="F:porin activity"/>
    <property type="evidence" value="ECO:0007669"/>
    <property type="project" value="InterPro"/>
</dbReference>
<evidence type="ECO:0000256" key="2">
    <source>
        <dbReference type="RuleBase" id="RU363072"/>
    </source>
</evidence>
<dbReference type="GO" id="GO:0008643">
    <property type="term" value="P:carbohydrate transport"/>
    <property type="evidence" value="ECO:0007669"/>
    <property type="project" value="InterPro"/>
</dbReference>
<feature type="signal peptide" evidence="2">
    <location>
        <begin position="1"/>
        <end position="30"/>
    </location>
</feature>
<keyword evidence="2" id="KW-0732">Signal</keyword>
<sequence>MRRCRSIGKGRPLASLIAAILLGTVPVAQAAPPPLAVPVSSQDVSAGGQRTFSGYLSSLERSNYLFGDLFGLRTALSKIGISVAFQETSEVIANATGGTSTQPAYDGLTQMIMQLDTQRAFGWYGGLFNVSGLQLHGYNLSANNLLQYQTASGISGDPATRLWELWYQQKFLPEDRLDIRVGQQSLDQEFMVSQNGLYFMNTMFGWPMIPSAVLPGGGPAYPLSALGARVRYRPVNSVTGLFGIYNGSPTWTSEGDAQKLNPSGTYFGTGDGVIMFFELQFAYPSLGALEEPGSSGPPRGHTYKIGAWYNSLGFNDLRYDNTGLSLANPNTTGVPKTHSGNYSIYAVADQILWVQGSDPARSLSAFARVMWAPLADRSVIDFSMNAGLVYHDPLPNRPDDILALGMGYAHVSSAASGLDADTIFYNQQAGTPVNQMVRRSETFVELTYIAQVRPWWQIQPDFQYVFNPGGGIVNPNNPTQAVGNEFIVAMRTNILF</sequence>
<dbReference type="EMBL" id="FUWJ01000020">
    <property type="protein sequence ID" value="SKA40839.1"/>
    <property type="molecule type" value="Genomic_DNA"/>
</dbReference>
<organism evidence="3 4">
    <name type="scientific">Enhydrobacter aerosaccus</name>
    <dbReference type="NCBI Taxonomy" id="225324"/>
    <lineage>
        <taxon>Bacteria</taxon>
        <taxon>Pseudomonadati</taxon>
        <taxon>Pseudomonadota</taxon>
        <taxon>Alphaproteobacteria</taxon>
        <taxon>Hyphomicrobiales</taxon>
        <taxon>Enhydrobacter</taxon>
    </lineage>
</organism>
<proteinExistence type="inferred from homology"/>
<dbReference type="Proteomes" id="UP000190092">
    <property type="component" value="Unassembled WGS sequence"/>
</dbReference>
<dbReference type="InterPro" id="IPR007049">
    <property type="entry name" value="Carb-sel_porin_OprB"/>
</dbReference>
<feature type="chain" id="PRO_5011819237" evidence="2">
    <location>
        <begin position="31"/>
        <end position="496"/>
    </location>
</feature>
<dbReference type="Gene3D" id="2.40.160.180">
    <property type="entry name" value="Carbohydrate-selective porin OprB"/>
    <property type="match status" value="1"/>
</dbReference>
<evidence type="ECO:0000313" key="4">
    <source>
        <dbReference type="Proteomes" id="UP000190092"/>
    </source>
</evidence>
<comment type="similarity">
    <text evidence="1 2">Belongs to the OprB family.</text>
</comment>
<keyword evidence="4" id="KW-1185">Reference proteome</keyword>
<evidence type="ECO:0000313" key="3">
    <source>
        <dbReference type="EMBL" id="SKA40839.1"/>
    </source>
</evidence>
<dbReference type="PANTHER" id="PTHR37944">
    <property type="entry name" value="PORIN B"/>
    <property type="match status" value="1"/>
</dbReference>
<dbReference type="InterPro" id="IPR038673">
    <property type="entry name" value="OprB_sf"/>
</dbReference>
<dbReference type="InterPro" id="IPR052932">
    <property type="entry name" value="OprB_Porin"/>
</dbReference>
<evidence type="ECO:0000256" key="1">
    <source>
        <dbReference type="ARBA" id="ARBA00008769"/>
    </source>
</evidence>